<gene>
    <name evidence="1" type="ORF">D6D85_10420</name>
</gene>
<dbReference type="EMBL" id="RCOS01000116">
    <property type="protein sequence ID" value="RSN73432.1"/>
    <property type="molecule type" value="Genomic_DNA"/>
</dbReference>
<dbReference type="SUPFAM" id="SSF48371">
    <property type="entry name" value="ARM repeat"/>
    <property type="match status" value="1"/>
</dbReference>
<dbReference type="RefSeq" id="WP_125671910.1">
    <property type="nucleotide sequence ID" value="NZ_RCOS01000116.1"/>
</dbReference>
<evidence type="ECO:0000313" key="1">
    <source>
        <dbReference type="EMBL" id="RSN73432.1"/>
    </source>
</evidence>
<protein>
    <submittedName>
        <fullName evidence="1">Uncharacterized protein</fullName>
    </submittedName>
</protein>
<comment type="caution">
    <text evidence="1">The sequence shown here is derived from an EMBL/GenBank/DDBJ whole genome shotgun (WGS) entry which is preliminary data.</text>
</comment>
<proteinExistence type="predicted"/>
<name>A0A429GHQ6_9CREN</name>
<dbReference type="InterPro" id="IPR016024">
    <property type="entry name" value="ARM-type_fold"/>
</dbReference>
<organism evidence="1 2">
    <name type="scientific">Candidatus Methanodesulfokora washburnensis</name>
    <dbReference type="NCBI Taxonomy" id="2478471"/>
    <lineage>
        <taxon>Archaea</taxon>
        <taxon>Thermoproteota</taxon>
        <taxon>Candidatus Korarchaeia</taxon>
        <taxon>Candidatus Korarchaeia incertae sedis</taxon>
        <taxon>Candidatus Methanodesulfokora</taxon>
    </lineage>
</organism>
<keyword evidence="2" id="KW-1185">Reference proteome</keyword>
<reference evidence="1 2" key="1">
    <citation type="submission" date="2018-10" db="EMBL/GenBank/DDBJ databases">
        <title>Co-occurring genomic capacity for anaerobic methane metabolism and dissimilatory sulfite reduction discovered in the Korarchaeota.</title>
        <authorList>
            <person name="Mckay L.J."/>
            <person name="Dlakic M."/>
            <person name="Fields M.W."/>
            <person name="Delmont T.O."/>
            <person name="Eren A.M."/>
            <person name="Jay Z.J."/>
            <person name="Klingelsmith K.B."/>
            <person name="Rusch D.B."/>
            <person name="Inskeep W.P."/>
        </authorList>
    </citation>
    <scope>NUCLEOTIDE SEQUENCE [LARGE SCALE GENOMIC DNA]</scope>
    <source>
        <strain evidence="1 2">MDKW</strain>
    </source>
</reference>
<evidence type="ECO:0000313" key="2">
    <source>
        <dbReference type="Proteomes" id="UP000277582"/>
    </source>
</evidence>
<dbReference type="Proteomes" id="UP000277582">
    <property type="component" value="Unassembled WGS sequence"/>
</dbReference>
<sequence length="1647" mass="188838">MGFIQSGMGAIKGLIDSVMTGIRSGLDAIMNALKPIVSAIVETGRSALSAITNILQSVGSAIGGVVQNIVNTVKAIPEYISNIVQMFAPLKDFVTAVVSGIAKIPDMIKGFIDMIRGSIDILSKFVSEQLPKLQEFFKDPFGSIKKVVSDIAGFIWDHLPDWAKNFLEEAPKTLTQLGQGFLNAANAFAMLFAPIQRIGDFINNLINTIKGIGDAIQSFLKDPWGTLTKALSDIGKWIWDHLPDFIKNALKMIGDALNALKEGVVNFLKDPWGNLLGALQAIGEWIWSKLPPQIQGALETLKKFAEGAYNFVTDPWKGLQQLGEWIWSHLPEEIKGGINAIKDALNALKDAVAGFFKDPVGSIRSAFENMGKWIWDHLPDFMKEAWEKIKDVAQWFADFTKDPLGKLKEWALGVFLWIYDKLPEPLKKIIDGLKTFAMNVIEFFKDSYGYIKKGFGWIKDKVWEALNWIFDSIKAGLISLWDTLAKGAEALASGFISIQTKLFTSLFSIGRAIATPIADAFASIFGTLVQSGSPSPVEEMIKMLVGTKERVTTINRVFFAAFISPMLWALPIRIAAGVPMSINQLLKKWKKEIEISLRPIGIGGSIKLHIAGSIKYWIGVLAKLMSEYPRLFTERWLEGCLLSLNFALINSYRFAVKQYFRTLNLGDVPLSRPDLRASLEATKRYLFSDEIVKNLEWMLEYLGYPDWQIKTFTTKVGKSSALDVALLKKFEEEAKQGYITLTDRFGNERIIPVSLMYELPSLTDVVRMMIRDMFMKADETAKEALPRFAKFALARGMHPDIAYMYYLYHFKYPPPERLWTFTVRGISGLLWFYPSKDDWENAKDEAFALGAYMPEIPFKLNFEHETLIRAFSAYMKWLDYARHSWIFGFTSDNYIMTDTVADIPTKIDQRWLVRWALYELISEKVKNFETPVREINIALLDNKAENEKITMDLSHFCRTLQATGLHPDWVPITAVAETINALADERTLMRTGFINLYERGFLDIPKLEDLLSGFFTASFKVAWFDIQNLKWEKDKWINVPVRFLPAERKFLELRSVMDRADLLLRELMSLVMSSIRAYVFAPTKSDFDQYMSIYGDVLSKMPERMKATLEQYRASQQTAETITKVVTKVQEYKPREISEIIYQFVDDLNNKFYKDAVKSITGKEMTLAVDKPWLELYKQIASYIREFETIDRARYYARYFLWRALGRFERGYISFDEMAQWVHDIIGTIRETPVAEVLLLQTSRVLLEGFIRETKANAILSRLMRRVITEKEALKQLLDLGLSEDVAKALVEAKARPYVPQPVTYGVMMDVVPEASEIVDRMLEVFAFPEWERKYWEIYFKRKPIADELTLLRTRIYNAFGLGATPERIIQVLDIKDKRDQLLSIYDANKELLQSYGITPDEFVMYYVIGKMEQFLDVLKGEEREHGAGYTPALSTLATLIEYVPETWSLVPEVLQIRNIPSKWANIWTKYYLARELRDDVNRLLSVFIRISELTQIPTETINQMNSMLSTIGYSQKELNVLNQTINLGSYVRAFTYVVPSVRGAVTDCLYIYDYKKIMDMIFEIRKLPSVWESYYLNLIRNRKAWRMVGRYITELITSYANGIIGDDFLNKELDSLKTFGLSDDEKTLIIKTAQLRFERLSARRAR</sequence>
<accession>A0A429GHQ6</accession>